<dbReference type="NCBIfam" id="NF002342">
    <property type="entry name" value="PRK01305.1-3"/>
    <property type="match status" value="1"/>
</dbReference>
<dbReference type="InterPro" id="IPR016181">
    <property type="entry name" value="Acyl_CoA_acyltransferase"/>
</dbReference>
<dbReference type="EMBL" id="AP012273">
    <property type="protein sequence ID" value="BAO44621.1"/>
    <property type="molecule type" value="Genomic_DNA"/>
</dbReference>
<dbReference type="GO" id="GO:0004057">
    <property type="term" value="F:arginyl-tRNA--protein transferase activity"/>
    <property type="evidence" value="ECO:0007669"/>
    <property type="project" value="InterPro"/>
</dbReference>
<organism evidence="7 8">
    <name type="scientific">Thiolapillus brandeum</name>
    <dbReference type="NCBI Taxonomy" id="1076588"/>
    <lineage>
        <taxon>Bacteria</taxon>
        <taxon>Pseudomonadati</taxon>
        <taxon>Pseudomonadota</taxon>
        <taxon>Gammaproteobacteria</taxon>
        <taxon>Chromatiales</taxon>
        <taxon>Sedimenticolaceae</taxon>
        <taxon>Thiolapillus</taxon>
    </lineage>
</organism>
<evidence type="ECO:0000313" key="7">
    <source>
        <dbReference type="EMBL" id="BAO44621.1"/>
    </source>
</evidence>
<keyword evidence="2 4" id="KW-0808">Transferase</keyword>
<keyword evidence="3 4" id="KW-0012">Acyltransferase</keyword>
<dbReference type="InterPro" id="IPR007471">
    <property type="entry name" value="N-end_Aminoacyl_Trfase_N"/>
</dbReference>
<comment type="subcellular location">
    <subcellularLocation>
        <location evidence="4">Cytoplasm</location>
    </subcellularLocation>
</comment>
<name>A0A7U6GJ65_9GAMM</name>
<dbReference type="OrthoDB" id="9782022at2"/>
<dbReference type="InterPro" id="IPR017138">
    <property type="entry name" value="Asp_Glu_LeuTrfase"/>
</dbReference>
<evidence type="ECO:0000259" key="6">
    <source>
        <dbReference type="Pfam" id="PF04377"/>
    </source>
</evidence>
<feature type="domain" description="N-end rule aminoacyl transferase C-terminal" evidence="6">
    <location>
        <begin position="101"/>
        <end position="221"/>
    </location>
</feature>
<evidence type="ECO:0000256" key="4">
    <source>
        <dbReference type="HAMAP-Rule" id="MF_00689"/>
    </source>
</evidence>
<dbReference type="SUPFAM" id="SSF55729">
    <property type="entry name" value="Acyl-CoA N-acyltransferases (Nat)"/>
    <property type="match status" value="1"/>
</dbReference>
<dbReference type="GO" id="GO:0008914">
    <property type="term" value="F:leucyl-tRNA--protein transferase activity"/>
    <property type="evidence" value="ECO:0007669"/>
    <property type="project" value="UniProtKB-UniRule"/>
</dbReference>
<accession>A0A7U6GJ65</accession>
<comment type="catalytic activity">
    <reaction evidence="4">
        <text>N-terminal L-glutamyl-[protein] + L-leucyl-tRNA(Leu) = N-terminal L-leucyl-L-glutamyl-[protein] + tRNA(Leu) + H(+)</text>
        <dbReference type="Rhea" id="RHEA:50412"/>
        <dbReference type="Rhea" id="RHEA-COMP:9613"/>
        <dbReference type="Rhea" id="RHEA-COMP:9622"/>
        <dbReference type="Rhea" id="RHEA-COMP:12664"/>
        <dbReference type="Rhea" id="RHEA-COMP:12668"/>
        <dbReference type="ChEBI" id="CHEBI:15378"/>
        <dbReference type="ChEBI" id="CHEBI:64721"/>
        <dbReference type="ChEBI" id="CHEBI:78442"/>
        <dbReference type="ChEBI" id="CHEBI:78494"/>
        <dbReference type="ChEBI" id="CHEBI:133041"/>
        <dbReference type="EC" id="2.3.2.29"/>
    </reaction>
</comment>
<dbReference type="NCBIfam" id="NF002345">
    <property type="entry name" value="PRK01305.2-2"/>
    <property type="match status" value="1"/>
</dbReference>
<evidence type="ECO:0000259" key="5">
    <source>
        <dbReference type="Pfam" id="PF04376"/>
    </source>
</evidence>
<gene>
    <name evidence="4" type="primary">bpt</name>
    <name evidence="7" type="ORF">TBH_C1704</name>
</gene>
<dbReference type="PANTHER" id="PTHR21367">
    <property type="entry name" value="ARGININE-TRNA-PROTEIN TRANSFERASE 1"/>
    <property type="match status" value="1"/>
</dbReference>
<dbReference type="AlphaFoldDB" id="A0A7U6GJ65"/>
<comment type="similarity">
    <text evidence="4">Belongs to the R-transferase family. Bpt subfamily.</text>
</comment>
<dbReference type="Pfam" id="PF04377">
    <property type="entry name" value="ATE_C"/>
    <property type="match status" value="1"/>
</dbReference>
<keyword evidence="8" id="KW-1185">Reference proteome</keyword>
<comment type="catalytic activity">
    <reaction evidence="4">
        <text>N-terminal L-aspartyl-[protein] + L-leucyl-tRNA(Leu) = N-terminal L-leucyl-L-aspartyl-[protein] + tRNA(Leu) + H(+)</text>
        <dbReference type="Rhea" id="RHEA:50420"/>
        <dbReference type="Rhea" id="RHEA-COMP:9613"/>
        <dbReference type="Rhea" id="RHEA-COMP:9622"/>
        <dbReference type="Rhea" id="RHEA-COMP:12669"/>
        <dbReference type="Rhea" id="RHEA-COMP:12674"/>
        <dbReference type="ChEBI" id="CHEBI:15378"/>
        <dbReference type="ChEBI" id="CHEBI:64720"/>
        <dbReference type="ChEBI" id="CHEBI:78442"/>
        <dbReference type="ChEBI" id="CHEBI:78494"/>
        <dbReference type="ChEBI" id="CHEBI:133042"/>
        <dbReference type="EC" id="2.3.2.29"/>
    </reaction>
</comment>
<proteinExistence type="inferred from homology"/>
<dbReference type="PIRSF" id="PIRSF037208">
    <property type="entry name" value="ATE_pro_prd"/>
    <property type="match status" value="1"/>
</dbReference>
<dbReference type="HAMAP" id="MF_00689">
    <property type="entry name" value="Bpt"/>
    <property type="match status" value="1"/>
</dbReference>
<dbReference type="Proteomes" id="UP000031631">
    <property type="component" value="Chromosome"/>
</dbReference>
<dbReference type="PANTHER" id="PTHR21367:SF1">
    <property type="entry name" value="ARGINYL-TRNA--PROTEIN TRANSFERASE 1"/>
    <property type="match status" value="1"/>
</dbReference>
<dbReference type="InterPro" id="IPR030700">
    <property type="entry name" value="N-end_Aminoacyl_Trfase"/>
</dbReference>
<dbReference type="EC" id="2.3.2.29" evidence="4"/>
<dbReference type="NCBIfam" id="NF002341">
    <property type="entry name" value="PRK01305.1-1"/>
    <property type="match status" value="1"/>
</dbReference>
<dbReference type="RefSeq" id="WP_041067674.1">
    <property type="nucleotide sequence ID" value="NZ_AP012273.1"/>
</dbReference>
<evidence type="ECO:0000256" key="1">
    <source>
        <dbReference type="ARBA" id="ARBA00022490"/>
    </source>
</evidence>
<sequence length="246" mass="28992">MRLNLGLTPKHPCNYLPGRESRSLVVVDEELLTPDSYDGLLQQGYRRSGDHVYRPWCTSCRACNAVRIPVKLFAPDRSQRRCHHKNKDLRLEWRPAGLTDEQYRLYLEYQQDRHPGGAMARSSREETREFLLAGWNQVQFLEMRLEEELVAVACTDIMPRSLSAVYTFFRPDLARRSLGTFAILEQIAFAAREGKDWLYLGYWISECRKMSYKSRFWPHELRRPRDDFCDESWELVEKSRPLSHGS</sequence>
<evidence type="ECO:0000313" key="8">
    <source>
        <dbReference type="Proteomes" id="UP000031631"/>
    </source>
</evidence>
<keyword evidence="1 4" id="KW-0963">Cytoplasm</keyword>
<comment type="function">
    <text evidence="4">Functions in the N-end rule pathway of protein degradation where it conjugates Leu from its aminoacyl-tRNA to the N-termini of proteins containing an N-terminal aspartate or glutamate.</text>
</comment>
<dbReference type="GO" id="GO:0005737">
    <property type="term" value="C:cytoplasm"/>
    <property type="evidence" value="ECO:0007669"/>
    <property type="project" value="UniProtKB-SubCell"/>
</dbReference>
<dbReference type="NCBIfam" id="NF002346">
    <property type="entry name" value="PRK01305.2-3"/>
    <property type="match status" value="1"/>
</dbReference>
<dbReference type="InterPro" id="IPR007472">
    <property type="entry name" value="N-end_Aminoacyl_Trfase_C"/>
</dbReference>
<evidence type="ECO:0000256" key="2">
    <source>
        <dbReference type="ARBA" id="ARBA00022679"/>
    </source>
</evidence>
<dbReference type="GO" id="GO:0071596">
    <property type="term" value="P:ubiquitin-dependent protein catabolic process via the N-end rule pathway"/>
    <property type="evidence" value="ECO:0007669"/>
    <property type="project" value="InterPro"/>
</dbReference>
<reference evidence="7 8" key="1">
    <citation type="journal article" date="2014" name="PLoS ONE">
        <title>Physiological and genomic features of a novel sulfur-oxidizing gammaproteobacterium belonging to a previously uncultivated symbiotic lineage isolated from a hydrothermal vent.</title>
        <authorList>
            <person name="Nunoura T."/>
            <person name="Takaki Y."/>
            <person name="Kazama H."/>
            <person name="Kakuta J."/>
            <person name="Shimamura S."/>
            <person name="Makita H."/>
            <person name="Hirai M."/>
            <person name="Miyazaki M."/>
            <person name="Takai K."/>
        </authorList>
    </citation>
    <scope>NUCLEOTIDE SEQUENCE [LARGE SCALE GENOMIC DNA]</scope>
    <source>
        <strain evidence="7 8">Hiromi1</strain>
    </source>
</reference>
<dbReference type="KEGG" id="tbn:TBH_C1704"/>
<dbReference type="Pfam" id="PF04376">
    <property type="entry name" value="ATE_N"/>
    <property type="match status" value="1"/>
</dbReference>
<evidence type="ECO:0000256" key="3">
    <source>
        <dbReference type="ARBA" id="ARBA00023315"/>
    </source>
</evidence>
<feature type="domain" description="N-end aminoacyl transferase N-terminal" evidence="5">
    <location>
        <begin position="11"/>
        <end position="81"/>
    </location>
</feature>
<protein>
    <recommendedName>
        <fullName evidence="4">Aspartate/glutamate leucyltransferase</fullName>
        <ecNumber evidence="4">2.3.2.29</ecNumber>
    </recommendedName>
</protein>